<keyword evidence="3" id="KW-1003">Cell membrane</keyword>
<dbReference type="InterPro" id="IPR049278">
    <property type="entry name" value="MS_channel_C"/>
</dbReference>
<evidence type="ECO:0000259" key="9">
    <source>
        <dbReference type="Pfam" id="PF00924"/>
    </source>
</evidence>
<evidence type="ECO:0000256" key="2">
    <source>
        <dbReference type="ARBA" id="ARBA00008017"/>
    </source>
</evidence>
<dbReference type="InterPro" id="IPR011066">
    <property type="entry name" value="MscS_channel_C_sf"/>
</dbReference>
<evidence type="ECO:0000256" key="8">
    <source>
        <dbReference type="SAM" id="Phobius"/>
    </source>
</evidence>
<sequence>MILTFILWLIHFFELLREKYPSIPASELIFFLKALNLVAMTTILLSYVLKSDSSVLISYRLLWEFLFYGWILYFIKKVMPWTEKVCRENNKKAHMVIVAIKNCIMLIAMAGIVLELLGYGSLAIYWYTSWGKTMIVLMWSGLIIGASREWIPGSLPVWSGESQENSSQGNVQGQSPLQDDGKSQGYSESSRKVARSAKTQQLQPVGEVSILWLIKQLSFVLLFFLASIALFLSWGSSDYLFPRLVMMLTYSFNIGSMSFSLSSLAQAITILILTHYLARVWRHFFHTNFLGESGLDRGIQESMTTITVYSIWIFGIFIAMLVFGLNTTTLTVAFGALGIGIGFGLQNIFNNFISGIILLFERPIQVGDDIEINGTWATIRKTNVRSTVVQTYDNATIMIPNSELISNQVINWSFKDKRLRRKITVGVEYGSDIELVRETLLEIAQKTPKVLSYPAPDVLFEDFGDSALIFTLRFWTFIDFFIAVETDMRFQIDKLFRERKLVIAFPQQDIYIKSLPLTGNDTKS</sequence>
<dbReference type="AlphaFoldDB" id="A0A1W1HIF3"/>
<dbReference type="GO" id="GO:0005886">
    <property type="term" value="C:plasma membrane"/>
    <property type="evidence" value="ECO:0007669"/>
    <property type="project" value="UniProtKB-SubCell"/>
</dbReference>
<accession>A0A1W1HIF3</accession>
<dbReference type="SUPFAM" id="SSF50182">
    <property type="entry name" value="Sm-like ribonucleoproteins"/>
    <property type="match status" value="1"/>
</dbReference>
<evidence type="ECO:0000256" key="6">
    <source>
        <dbReference type="ARBA" id="ARBA00023136"/>
    </source>
</evidence>
<feature type="transmembrane region" description="Helical" evidence="8">
    <location>
        <begin position="306"/>
        <end position="326"/>
    </location>
</feature>
<feature type="transmembrane region" description="Helical" evidence="8">
    <location>
        <begin position="55"/>
        <end position="75"/>
    </location>
</feature>
<dbReference type="EMBL" id="FWEV01000306">
    <property type="protein sequence ID" value="SLM32287.1"/>
    <property type="molecule type" value="Genomic_DNA"/>
</dbReference>
<feature type="domain" description="Mechanosensitive ion channel MscS C-terminal" evidence="10">
    <location>
        <begin position="422"/>
        <end position="501"/>
    </location>
</feature>
<feature type="compositionally biased region" description="Polar residues" evidence="7">
    <location>
        <begin position="160"/>
        <end position="177"/>
    </location>
</feature>
<dbReference type="InterPro" id="IPR023408">
    <property type="entry name" value="MscS_beta-dom_sf"/>
</dbReference>
<feature type="transmembrane region" description="Helical" evidence="8">
    <location>
        <begin position="28"/>
        <end position="49"/>
    </location>
</feature>
<dbReference type="Gene3D" id="1.10.287.1260">
    <property type="match status" value="1"/>
</dbReference>
<dbReference type="InterPro" id="IPR049142">
    <property type="entry name" value="MS_channel_1st"/>
</dbReference>
<evidence type="ECO:0000256" key="3">
    <source>
        <dbReference type="ARBA" id="ARBA00022475"/>
    </source>
</evidence>
<feature type="transmembrane region" description="Helical" evidence="8">
    <location>
        <begin position="124"/>
        <end position="146"/>
    </location>
</feature>
<dbReference type="PANTHER" id="PTHR30347:SF1">
    <property type="entry name" value="MECHANOSENSITIVE CHANNEL MSCK"/>
    <property type="match status" value="1"/>
</dbReference>
<dbReference type="GO" id="GO:0008381">
    <property type="term" value="F:mechanosensitive monoatomic ion channel activity"/>
    <property type="evidence" value="ECO:0007669"/>
    <property type="project" value="UniProtKB-ARBA"/>
</dbReference>
<dbReference type="Pfam" id="PF21088">
    <property type="entry name" value="MS_channel_1st"/>
    <property type="match status" value="1"/>
</dbReference>
<evidence type="ECO:0000256" key="1">
    <source>
        <dbReference type="ARBA" id="ARBA00004651"/>
    </source>
</evidence>
<dbReference type="Pfam" id="PF00924">
    <property type="entry name" value="MS_channel_2nd"/>
    <property type="match status" value="1"/>
</dbReference>
<comment type="subcellular location">
    <subcellularLocation>
        <location evidence="1">Cell membrane</location>
        <topology evidence="1">Multi-pass membrane protein</topology>
    </subcellularLocation>
</comment>
<dbReference type="InterPro" id="IPR011014">
    <property type="entry name" value="MscS_channel_TM-2"/>
</dbReference>
<dbReference type="Gene3D" id="2.30.30.60">
    <property type="match status" value="1"/>
</dbReference>
<keyword evidence="6 8" id="KW-0472">Membrane</keyword>
<dbReference type="STRING" id="1246637.MTBBW1_620030"/>
<name>A0A1W1HIF3_9BACT</name>
<dbReference type="Proteomes" id="UP000191931">
    <property type="component" value="Unassembled WGS sequence"/>
</dbReference>
<reference evidence="12 13" key="1">
    <citation type="submission" date="2017-03" db="EMBL/GenBank/DDBJ databases">
        <authorList>
            <person name="Afonso C.L."/>
            <person name="Miller P.J."/>
            <person name="Scott M.A."/>
            <person name="Spackman E."/>
            <person name="Goraichik I."/>
            <person name="Dimitrov K.M."/>
            <person name="Suarez D.L."/>
            <person name="Swayne D.E."/>
        </authorList>
    </citation>
    <scope>NUCLEOTIDE SEQUENCE [LARGE SCALE GENOMIC DNA]</scope>
    <source>
        <strain evidence="12">PRJEB14757</strain>
    </source>
</reference>
<gene>
    <name evidence="12" type="ORF">MTBBW1_620030</name>
</gene>
<organism evidence="12 13">
    <name type="scientific">Desulfamplus magnetovallimortis</name>
    <dbReference type="NCBI Taxonomy" id="1246637"/>
    <lineage>
        <taxon>Bacteria</taxon>
        <taxon>Pseudomonadati</taxon>
        <taxon>Thermodesulfobacteriota</taxon>
        <taxon>Desulfobacteria</taxon>
        <taxon>Desulfobacterales</taxon>
        <taxon>Desulfobacteraceae</taxon>
        <taxon>Desulfamplus</taxon>
    </lineage>
</organism>
<feature type="transmembrane region" description="Helical" evidence="8">
    <location>
        <begin position="254"/>
        <end position="278"/>
    </location>
</feature>
<dbReference type="SUPFAM" id="SSF82689">
    <property type="entry name" value="Mechanosensitive channel protein MscS (YggB), C-terminal domain"/>
    <property type="match status" value="1"/>
</dbReference>
<keyword evidence="13" id="KW-1185">Reference proteome</keyword>
<protein>
    <submittedName>
        <fullName evidence="12">MscS Mechanosensitive ion channel</fullName>
    </submittedName>
</protein>
<evidence type="ECO:0000259" key="11">
    <source>
        <dbReference type="Pfam" id="PF21088"/>
    </source>
</evidence>
<evidence type="ECO:0000259" key="10">
    <source>
        <dbReference type="Pfam" id="PF21082"/>
    </source>
</evidence>
<dbReference type="PANTHER" id="PTHR30347">
    <property type="entry name" value="POTASSIUM CHANNEL RELATED"/>
    <property type="match status" value="1"/>
</dbReference>
<dbReference type="Pfam" id="PF21082">
    <property type="entry name" value="MS_channel_3rd"/>
    <property type="match status" value="1"/>
</dbReference>
<evidence type="ECO:0000313" key="12">
    <source>
        <dbReference type="EMBL" id="SLM32287.1"/>
    </source>
</evidence>
<dbReference type="RefSeq" id="WP_080801793.1">
    <property type="nucleotide sequence ID" value="NZ_LT828542.1"/>
</dbReference>
<keyword evidence="4 8" id="KW-0812">Transmembrane</keyword>
<dbReference type="InterPro" id="IPR006685">
    <property type="entry name" value="MscS_channel_2nd"/>
</dbReference>
<evidence type="ECO:0000256" key="5">
    <source>
        <dbReference type="ARBA" id="ARBA00022989"/>
    </source>
</evidence>
<feature type="transmembrane region" description="Helical" evidence="8">
    <location>
        <begin position="96"/>
        <end position="118"/>
    </location>
</feature>
<feature type="region of interest" description="Disordered" evidence="7">
    <location>
        <begin position="159"/>
        <end position="186"/>
    </location>
</feature>
<feature type="transmembrane region" description="Helical" evidence="8">
    <location>
        <begin position="332"/>
        <end position="360"/>
    </location>
</feature>
<evidence type="ECO:0000256" key="4">
    <source>
        <dbReference type="ARBA" id="ARBA00022692"/>
    </source>
</evidence>
<feature type="domain" description="Mechanosensitive ion channel MscS" evidence="9">
    <location>
        <begin position="347"/>
        <end position="413"/>
    </location>
</feature>
<dbReference type="Gene3D" id="3.30.70.100">
    <property type="match status" value="1"/>
</dbReference>
<dbReference type="OrthoDB" id="9799209at2"/>
<dbReference type="InterPro" id="IPR010920">
    <property type="entry name" value="LSM_dom_sf"/>
</dbReference>
<keyword evidence="5 8" id="KW-1133">Transmembrane helix</keyword>
<feature type="domain" description="Mechanosensitive ion channel transmembrane helices 2/3" evidence="11">
    <location>
        <begin position="305"/>
        <end position="346"/>
    </location>
</feature>
<evidence type="ECO:0000256" key="7">
    <source>
        <dbReference type="SAM" id="MobiDB-lite"/>
    </source>
</evidence>
<feature type="transmembrane region" description="Helical" evidence="8">
    <location>
        <begin position="217"/>
        <end position="234"/>
    </location>
</feature>
<proteinExistence type="inferred from homology"/>
<dbReference type="SUPFAM" id="SSF82861">
    <property type="entry name" value="Mechanosensitive channel protein MscS (YggB), transmembrane region"/>
    <property type="match status" value="1"/>
</dbReference>
<evidence type="ECO:0000313" key="13">
    <source>
        <dbReference type="Proteomes" id="UP000191931"/>
    </source>
</evidence>
<dbReference type="InterPro" id="IPR052702">
    <property type="entry name" value="MscS-like_channel"/>
</dbReference>
<comment type="similarity">
    <text evidence="2">Belongs to the MscS (TC 1.A.23) family.</text>
</comment>